<name>A0A1Z5HTM3_9FIRM</name>
<reference evidence="3" key="1">
    <citation type="journal article" date="2017" name="Appl. Environ. Microbiol.">
        <title>Genomic analysis of Calderihabitans maritimus KKC1, a thermophilic hydrogenogenic carboxydotrophic bacterium isolated from marine sediment.</title>
        <authorList>
            <person name="Omae K."/>
            <person name="Yoneda Y."/>
            <person name="Fukuyama Y."/>
            <person name="Yoshida T."/>
            <person name="Sako Y."/>
        </authorList>
    </citation>
    <scope>NUCLEOTIDE SEQUENCE [LARGE SCALE GENOMIC DNA]</scope>
    <source>
        <strain evidence="3">KKC1</strain>
    </source>
</reference>
<keyword evidence="1 2" id="KW-0808">Transferase</keyword>
<evidence type="ECO:0000313" key="2">
    <source>
        <dbReference type="EMBL" id="GAW92681.1"/>
    </source>
</evidence>
<evidence type="ECO:0000256" key="1">
    <source>
        <dbReference type="ARBA" id="ARBA00022679"/>
    </source>
</evidence>
<dbReference type="Gene3D" id="3.40.1080.10">
    <property type="entry name" value="Glutaconate Coenzyme A-transferase"/>
    <property type="match status" value="1"/>
</dbReference>
<dbReference type="InterPro" id="IPR037171">
    <property type="entry name" value="NagB/RpiA_transferase-like"/>
</dbReference>
<dbReference type="InterPro" id="IPR004165">
    <property type="entry name" value="CoA_trans_fam_I"/>
</dbReference>
<dbReference type="SMART" id="SM00882">
    <property type="entry name" value="CoA_trans"/>
    <property type="match status" value="1"/>
</dbReference>
<dbReference type="Proteomes" id="UP000197032">
    <property type="component" value="Unassembled WGS sequence"/>
</dbReference>
<dbReference type="EMBL" id="BDGJ01000090">
    <property type="protein sequence ID" value="GAW92681.1"/>
    <property type="molecule type" value="Genomic_DNA"/>
</dbReference>
<accession>A0A1Z5HTM3</accession>
<protein>
    <submittedName>
        <fullName evidence="2">Glutaconate CoA-transferase subunit A</fullName>
    </submittedName>
</protein>
<dbReference type="AlphaFoldDB" id="A0A1Z5HTM3"/>
<dbReference type="RefSeq" id="WP_192868145.1">
    <property type="nucleotide sequence ID" value="NZ_BDGJ01000090.1"/>
</dbReference>
<dbReference type="Gene3D" id="3.30.30.40">
    <property type="match status" value="1"/>
</dbReference>
<organism evidence="2 3">
    <name type="scientific">Calderihabitans maritimus</name>
    <dbReference type="NCBI Taxonomy" id="1246530"/>
    <lineage>
        <taxon>Bacteria</taxon>
        <taxon>Bacillati</taxon>
        <taxon>Bacillota</taxon>
        <taxon>Clostridia</taxon>
        <taxon>Neomoorellales</taxon>
        <taxon>Calderihabitantaceae</taxon>
        <taxon>Calderihabitans</taxon>
    </lineage>
</organism>
<dbReference type="PANTHER" id="PTHR13707:SF60">
    <property type="entry name" value="ACETATE COA-TRANSFERASE SUBUNIT ALPHA"/>
    <property type="match status" value="1"/>
</dbReference>
<evidence type="ECO:0000313" key="3">
    <source>
        <dbReference type="Proteomes" id="UP000197032"/>
    </source>
</evidence>
<sequence length="340" mass="38457">MRILDQGRGSIFSPITPEDFRRHMRSKAQKAHTDKRMDLKTAIAEFVKPGNYLSIGGFSFVRLPMAFLWEVLRQGYVFKMAGGSRSLDFNMLLDNNMVEAVDASYILGMETLGIPYHARRLAERKEIRGELKICEWSNGTMAWRHKAAAMGVPFLPVKSLLGSDTFKYSGAKKVKCPFTGEEVALVPALYSDVAVIHVHKADMYGNCQIYGMLGDDIEKAKSARHVIITTEKIVDAEEFRRGPSPVITQFYVDAVVEVPYGAYPTNMPGLYYLDLEHLKEYLAASKDPHGKKIRAYYQKYFFNPISFQNFLDLNGGMATLERLRKLEQLHNGGENTDGFL</sequence>
<dbReference type="Pfam" id="PF01144">
    <property type="entry name" value="CoA_trans"/>
    <property type="match status" value="1"/>
</dbReference>
<dbReference type="GO" id="GO:0008410">
    <property type="term" value="F:CoA-transferase activity"/>
    <property type="evidence" value="ECO:0007669"/>
    <property type="project" value="InterPro"/>
</dbReference>
<keyword evidence="3" id="KW-1185">Reference proteome</keyword>
<proteinExistence type="predicted"/>
<dbReference type="PANTHER" id="PTHR13707">
    <property type="entry name" value="KETOACID-COENZYME A TRANSFERASE"/>
    <property type="match status" value="1"/>
</dbReference>
<gene>
    <name evidence="2" type="ORF">KKC1_18310</name>
</gene>
<dbReference type="SUPFAM" id="SSF100950">
    <property type="entry name" value="NagB/RpiA/CoA transferase-like"/>
    <property type="match status" value="1"/>
</dbReference>
<comment type="caution">
    <text evidence="2">The sequence shown here is derived from an EMBL/GenBank/DDBJ whole genome shotgun (WGS) entry which is preliminary data.</text>
</comment>